<evidence type="ECO:0000256" key="2">
    <source>
        <dbReference type="ARBA" id="ARBA00023125"/>
    </source>
</evidence>
<dbReference type="GO" id="GO:0003700">
    <property type="term" value="F:DNA-binding transcription factor activity"/>
    <property type="evidence" value="ECO:0007669"/>
    <property type="project" value="InterPro"/>
</dbReference>
<dbReference type="OrthoDB" id="323290at2"/>
<dbReference type="AlphaFoldDB" id="A0A2P8HK22"/>
<evidence type="ECO:0000313" key="5">
    <source>
        <dbReference type="EMBL" id="PSL46567.1"/>
    </source>
</evidence>
<keyword evidence="3" id="KW-0804">Transcription</keyword>
<dbReference type="EMBL" id="PYAW01000003">
    <property type="protein sequence ID" value="PSL46567.1"/>
    <property type="molecule type" value="Genomic_DNA"/>
</dbReference>
<dbReference type="GO" id="GO:0043565">
    <property type="term" value="F:sequence-specific DNA binding"/>
    <property type="evidence" value="ECO:0007669"/>
    <property type="project" value="InterPro"/>
</dbReference>
<protein>
    <submittedName>
        <fullName evidence="5">Helix-turn-helix protein</fullName>
    </submittedName>
</protein>
<proteinExistence type="predicted"/>
<dbReference type="Proteomes" id="UP000240971">
    <property type="component" value="Unassembled WGS sequence"/>
</dbReference>
<keyword evidence="1" id="KW-0805">Transcription regulation</keyword>
<dbReference type="SMART" id="SM00342">
    <property type="entry name" value="HTH_ARAC"/>
    <property type="match status" value="1"/>
</dbReference>
<dbReference type="InterPro" id="IPR046532">
    <property type="entry name" value="DUF6597"/>
</dbReference>
<evidence type="ECO:0000256" key="1">
    <source>
        <dbReference type="ARBA" id="ARBA00023015"/>
    </source>
</evidence>
<gene>
    <name evidence="5" type="ORF">CLV51_103548</name>
</gene>
<name>A0A2P8HK22_CHINA</name>
<dbReference type="RefSeq" id="WP_106529340.1">
    <property type="nucleotide sequence ID" value="NZ_PYAW01000003.1"/>
</dbReference>
<dbReference type="SUPFAM" id="SSF46689">
    <property type="entry name" value="Homeodomain-like"/>
    <property type="match status" value="1"/>
</dbReference>
<evidence type="ECO:0000259" key="4">
    <source>
        <dbReference type="PROSITE" id="PS01124"/>
    </source>
</evidence>
<organism evidence="5 6">
    <name type="scientific">Chitinophaga niastensis</name>
    <dbReference type="NCBI Taxonomy" id="536980"/>
    <lineage>
        <taxon>Bacteria</taxon>
        <taxon>Pseudomonadati</taxon>
        <taxon>Bacteroidota</taxon>
        <taxon>Chitinophagia</taxon>
        <taxon>Chitinophagales</taxon>
        <taxon>Chitinophagaceae</taxon>
        <taxon>Chitinophaga</taxon>
    </lineage>
</organism>
<dbReference type="InterPro" id="IPR050204">
    <property type="entry name" value="AraC_XylS_family_regulators"/>
</dbReference>
<dbReference type="PROSITE" id="PS01124">
    <property type="entry name" value="HTH_ARAC_FAMILY_2"/>
    <property type="match status" value="1"/>
</dbReference>
<sequence>MLQYQELLPLSPRLLPYIESYFTISGAGKIPTKYIMPRPGTALTIDFTGKYYNGDNFLKMALCGPHEQPYLISSHTSQTDCIVIKFTSFGLSRFINIPLNTLVNQVVDATDIFDKEMTTLFSRLEDHSSPIQRIRLLENYLLQRLNEPVNTDISIFRMAGQIALQQENLSIPTLLEDIPLSIRQTERRFKQLIGTDLQTYLRVCRFNAAKKLLLHSTSRRLTDIAYNAQYYDQAHFSNEFKRLSGIRPGKYDACGESRHAAPHTKDVVLIQF</sequence>
<keyword evidence="2" id="KW-0238">DNA-binding</keyword>
<evidence type="ECO:0000256" key="3">
    <source>
        <dbReference type="ARBA" id="ARBA00023163"/>
    </source>
</evidence>
<dbReference type="Gene3D" id="1.10.10.60">
    <property type="entry name" value="Homeodomain-like"/>
    <property type="match status" value="1"/>
</dbReference>
<keyword evidence="6" id="KW-1185">Reference proteome</keyword>
<evidence type="ECO:0000313" key="6">
    <source>
        <dbReference type="Proteomes" id="UP000240971"/>
    </source>
</evidence>
<dbReference type="InterPro" id="IPR009057">
    <property type="entry name" value="Homeodomain-like_sf"/>
</dbReference>
<accession>A0A2P8HK22</accession>
<dbReference type="PANTHER" id="PTHR46796">
    <property type="entry name" value="HTH-TYPE TRANSCRIPTIONAL ACTIVATOR RHAS-RELATED"/>
    <property type="match status" value="1"/>
</dbReference>
<dbReference type="Pfam" id="PF20240">
    <property type="entry name" value="DUF6597"/>
    <property type="match status" value="1"/>
</dbReference>
<dbReference type="Pfam" id="PF12833">
    <property type="entry name" value="HTH_18"/>
    <property type="match status" value="1"/>
</dbReference>
<dbReference type="PANTHER" id="PTHR46796:SF13">
    <property type="entry name" value="HTH-TYPE TRANSCRIPTIONAL ACTIVATOR RHAS"/>
    <property type="match status" value="1"/>
</dbReference>
<reference evidence="5 6" key="1">
    <citation type="submission" date="2018-03" db="EMBL/GenBank/DDBJ databases">
        <title>Genomic Encyclopedia of Archaeal and Bacterial Type Strains, Phase II (KMG-II): from individual species to whole genera.</title>
        <authorList>
            <person name="Goeker M."/>
        </authorList>
    </citation>
    <scope>NUCLEOTIDE SEQUENCE [LARGE SCALE GENOMIC DNA]</scope>
    <source>
        <strain evidence="5 6">DSM 24859</strain>
    </source>
</reference>
<comment type="caution">
    <text evidence="5">The sequence shown here is derived from an EMBL/GenBank/DDBJ whole genome shotgun (WGS) entry which is preliminary data.</text>
</comment>
<dbReference type="InterPro" id="IPR018060">
    <property type="entry name" value="HTH_AraC"/>
</dbReference>
<feature type="domain" description="HTH araC/xylS-type" evidence="4">
    <location>
        <begin position="164"/>
        <end position="254"/>
    </location>
</feature>